<dbReference type="OrthoDB" id="2242870at2"/>
<protein>
    <submittedName>
        <fullName evidence="1">Uncharacterized protein</fullName>
    </submittedName>
</protein>
<dbReference type="RefSeq" id="WP_153496966.1">
    <property type="nucleotide sequence ID" value="NZ_CBCRWP010000017.1"/>
</dbReference>
<comment type="caution">
    <text evidence="1">The sequence shown here is derived from an EMBL/GenBank/DDBJ whole genome shotgun (WGS) entry which is preliminary data.</text>
</comment>
<keyword evidence="2" id="KW-1185">Reference proteome</keyword>
<sequence length="116" mass="13738">MNYDVFLKSKRIAQQWGEAQAIFKTSEHLEEITYYFSLLSEFYNYIQLLEKETFENKENLIDHSFEALEKHPSQPNAYSEIPQLKSSKIMPDTYDSHLKQQAVSTDEEDPWFGFSD</sequence>
<accession>A0A7X1Z9H0</accession>
<dbReference type="AlphaFoldDB" id="A0A7X1Z9H0"/>
<evidence type="ECO:0000313" key="2">
    <source>
        <dbReference type="Proteomes" id="UP000439550"/>
    </source>
</evidence>
<dbReference type="EMBL" id="WITJ01000015">
    <property type="protein sequence ID" value="MQW40304.1"/>
    <property type="molecule type" value="Genomic_DNA"/>
</dbReference>
<proteinExistence type="predicted"/>
<name>A0A7X1Z9H0_9LACT</name>
<evidence type="ECO:0000313" key="1">
    <source>
        <dbReference type="EMBL" id="MQW40304.1"/>
    </source>
</evidence>
<gene>
    <name evidence="1" type="ORF">GHI93_10240</name>
</gene>
<dbReference type="Proteomes" id="UP000439550">
    <property type="component" value="Unassembled WGS sequence"/>
</dbReference>
<organism evidence="1 2">
    <name type="scientific">Lactococcus hircilactis</name>
    <dbReference type="NCBI Taxonomy" id="1494462"/>
    <lineage>
        <taxon>Bacteria</taxon>
        <taxon>Bacillati</taxon>
        <taxon>Bacillota</taxon>
        <taxon>Bacilli</taxon>
        <taxon>Lactobacillales</taxon>
        <taxon>Streptococcaceae</taxon>
        <taxon>Lactococcus</taxon>
    </lineage>
</organism>
<reference evidence="1 2" key="1">
    <citation type="submission" date="2019-10" db="EMBL/GenBank/DDBJ databases">
        <authorList>
            <person name="Dong K."/>
        </authorList>
    </citation>
    <scope>NUCLEOTIDE SEQUENCE [LARGE SCALE GENOMIC DNA]</scope>
    <source>
        <strain evidence="1 2">DSM 28960</strain>
    </source>
</reference>